<dbReference type="Proteomes" id="UP001497535">
    <property type="component" value="Unassembled WGS sequence"/>
</dbReference>
<protein>
    <submittedName>
        <fullName evidence="1">Uncharacterized protein</fullName>
    </submittedName>
</protein>
<evidence type="ECO:0000313" key="1">
    <source>
        <dbReference type="EMBL" id="CAK5026970.1"/>
    </source>
</evidence>
<accession>A0ACB0Y1K4</accession>
<keyword evidence="2" id="KW-1185">Reference proteome</keyword>
<proteinExistence type="predicted"/>
<reference evidence="1" key="1">
    <citation type="submission" date="2023-11" db="EMBL/GenBank/DDBJ databases">
        <authorList>
            <person name="Poullet M."/>
        </authorList>
    </citation>
    <scope>NUCLEOTIDE SEQUENCE</scope>
    <source>
        <strain evidence="1">E1834</strain>
    </source>
</reference>
<dbReference type="EMBL" id="CAVMJV010000004">
    <property type="protein sequence ID" value="CAK5026970.1"/>
    <property type="molecule type" value="Genomic_DNA"/>
</dbReference>
<comment type="caution">
    <text evidence="1">The sequence shown here is derived from an EMBL/GenBank/DDBJ whole genome shotgun (WGS) entry which is preliminary data.</text>
</comment>
<gene>
    <name evidence="1" type="ORF">MENTE1834_LOCUS6260</name>
</gene>
<organism evidence="1 2">
    <name type="scientific">Meloidogyne enterolobii</name>
    <name type="common">Root-knot nematode worm</name>
    <name type="synonym">Meloidogyne mayaguensis</name>
    <dbReference type="NCBI Taxonomy" id="390850"/>
    <lineage>
        <taxon>Eukaryota</taxon>
        <taxon>Metazoa</taxon>
        <taxon>Ecdysozoa</taxon>
        <taxon>Nematoda</taxon>
        <taxon>Chromadorea</taxon>
        <taxon>Rhabditida</taxon>
        <taxon>Tylenchina</taxon>
        <taxon>Tylenchomorpha</taxon>
        <taxon>Tylenchoidea</taxon>
        <taxon>Meloidogynidae</taxon>
        <taxon>Meloidogyninae</taxon>
        <taxon>Meloidogyne</taxon>
    </lineage>
</organism>
<evidence type="ECO:0000313" key="2">
    <source>
        <dbReference type="Proteomes" id="UP001497535"/>
    </source>
</evidence>
<sequence length="573" mass="66154">MSLAYRNQLSQLCSLTKEILLPSPFSFLIEDYDNLKTQSLESTQALINEIDLTSQEITKILNDFKMAHNSWQDLRISMSETERAADSQILEKFLQETNYIKVMYDLKRYLRKLRNSRHELESNLPKIEPPLDHSHLLPELPLLNPSQNKQFNENTQTSLKSVYANSMDNSYRNRPPIQSNLFLNPPAKGQFSLSPVTQEEAPTLAYSAKPKPNIFYSPPTHTRPYISPVFRDYPSINEQVHSPQQPLFPECHFNKINCPNNKMERFNPLAIPPGFSPIKEINVEKNPNELNNQISEDVVLNRRFTNEIINKSPISPPPGFTPIDEVCITKNICEESTPLQEIINEDNEVRAYNYSKEMPLVLTDNLIPDLSSERPLISLENLQQSILYVTFNSSIGTTNINSSENDYIPTSEEILEENKPLPPTLNYLEIFCLEKRKESPMSRKRQRKKLPKQLNRKSTIINNSQSDVTACQIHPKTLKITPPNNRKYFVIPSNFNVPLNDFKQIHEENPCFSLPSLKMPRIKGNDILTPKTLFSTLSNLDLFEIKCVHHSVINWKEILSKIKQHDTLMHIIY</sequence>
<name>A0ACB0Y1K4_MELEN</name>